<proteinExistence type="predicted"/>
<evidence type="ECO:0000313" key="2">
    <source>
        <dbReference type="Proteomes" id="UP000323506"/>
    </source>
</evidence>
<accession>A0A5D2F7T9</accession>
<dbReference type="AlphaFoldDB" id="A0A5D2F7T9"/>
<reference evidence="1 2" key="1">
    <citation type="submission" date="2019-06" db="EMBL/GenBank/DDBJ databases">
        <title>WGS assembly of Gossypium darwinii.</title>
        <authorList>
            <person name="Chen Z.J."/>
            <person name="Sreedasyam A."/>
            <person name="Ando A."/>
            <person name="Song Q."/>
            <person name="De L."/>
            <person name="Hulse-Kemp A."/>
            <person name="Ding M."/>
            <person name="Ye W."/>
            <person name="Kirkbride R."/>
            <person name="Jenkins J."/>
            <person name="Plott C."/>
            <person name="Lovell J."/>
            <person name="Lin Y.-M."/>
            <person name="Vaughn R."/>
            <person name="Liu B."/>
            <person name="Li W."/>
            <person name="Simpson S."/>
            <person name="Scheffler B."/>
            <person name="Saski C."/>
            <person name="Grover C."/>
            <person name="Hu G."/>
            <person name="Conover J."/>
            <person name="Carlson J."/>
            <person name="Shu S."/>
            <person name="Boston L."/>
            <person name="Williams M."/>
            <person name="Peterson D."/>
            <person name="Mcgee K."/>
            <person name="Jones D."/>
            <person name="Wendel J."/>
            <person name="Stelly D."/>
            <person name="Grimwood J."/>
            <person name="Schmutz J."/>
        </authorList>
    </citation>
    <scope>NUCLEOTIDE SEQUENCE [LARGE SCALE GENOMIC DNA]</scope>
    <source>
        <strain evidence="1">1808015.09</strain>
    </source>
</reference>
<evidence type="ECO:0000313" key="1">
    <source>
        <dbReference type="EMBL" id="TYH01526.1"/>
    </source>
</evidence>
<dbReference type="EMBL" id="CM017696">
    <property type="protein sequence ID" value="TYH01526.1"/>
    <property type="molecule type" value="Genomic_DNA"/>
</dbReference>
<sequence length="91" mass="10225">MPICHSLQQLKQIPNVRASTLGHRRTIITMHRRDAMRGRRFDYMEENARGDDVEEARGSVVLETLTEEAAMLVLGFQSLKSKIGPPGSGFN</sequence>
<gene>
    <name evidence="1" type="ORF">ES288_A09G066100v1</name>
</gene>
<keyword evidence="2" id="KW-1185">Reference proteome</keyword>
<protein>
    <submittedName>
        <fullName evidence="1">Uncharacterized protein</fullName>
    </submittedName>
</protein>
<dbReference type="Proteomes" id="UP000323506">
    <property type="component" value="Chromosome A09"/>
</dbReference>
<organism evidence="1 2">
    <name type="scientific">Gossypium darwinii</name>
    <name type="common">Darwin's cotton</name>
    <name type="synonym">Gossypium barbadense var. darwinii</name>
    <dbReference type="NCBI Taxonomy" id="34276"/>
    <lineage>
        <taxon>Eukaryota</taxon>
        <taxon>Viridiplantae</taxon>
        <taxon>Streptophyta</taxon>
        <taxon>Embryophyta</taxon>
        <taxon>Tracheophyta</taxon>
        <taxon>Spermatophyta</taxon>
        <taxon>Magnoliopsida</taxon>
        <taxon>eudicotyledons</taxon>
        <taxon>Gunneridae</taxon>
        <taxon>Pentapetalae</taxon>
        <taxon>rosids</taxon>
        <taxon>malvids</taxon>
        <taxon>Malvales</taxon>
        <taxon>Malvaceae</taxon>
        <taxon>Malvoideae</taxon>
        <taxon>Gossypium</taxon>
    </lineage>
</organism>
<name>A0A5D2F7T9_GOSDA</name>